<gene>
    <name evidence="1" type="ORF">NPIL_124981</name>
</gene>
<protein>
    <submittedName>
        <fullName evidence="1">Uncharacterized protein</fullName>
    </submittedName>
</protein>
<dbReference type="AlphaFoldDB" id="A0A8X6Q3N8"/>
<sequence>MSIDKPIRRKEAEVMEHALHRILTGYVYNIGTFDLESLTGVEFSSEKDFACLNSDQDERTRFRTNQILRF</sequence>
<accession>A0A8X6Q3N8</accession>
<evidence type="ECO:0000313" key="2">
    <source>
        <dbReference type="Proteomes" id="UP000887013"/>
    </source>
</evidence>
<dbReference type="Proteomes" id="UP000887013">
    <property type="component" value="Unassembled WGS sequence"/>
</dbReference>
<reference evidence="1" key="1">
    <citation type="submission" date="2020-08" db="EMBL/GenBank/DDBJ databases">
        <title>Multicomponent nature underlies the extraordinary mechanical properties of spider dragline silk.</title>
        <authorList>
            <person name="Kono N."/>
            <person name="Nakamura H."/>
            <person name="Mori M."/>
            <person name="Yoshida Y."/>
            <person name="Ohtoshi R."/>
            <person name="Malay A.D."/>
            <person name="Moran D.A.P."/>
            <person name="Tomita M."/>
            <person name="Numata K."/>
            <person name="Arakawa K."/>
        </authorList>
    </citation>
    <scope>NUCLEOTIDE SEQUENCE</scope>
</reference>
<keyword evidence="2" id="KW-1185">Reference proteome</keyword>
<evidence type="ECO:0000313" key="1">
    <source>
        <dbReference type="EMBL" id="GFT94771.1"/>
    </source>
</evidence>
<proteinExistence type="predicted"/>
<comment type="caution">
    <text evidence="1">The sequence shown here is derived from an EMBL/GenBank/DDBJ whole genome shotgun (WGS) entry which is preliminary data.</text>
</comment>
<dbReference type="EMBL" id="BMAW01121603">
    <property type="protein sequence ID" value="GFT94771.1"/>
    <property type="molecule type" value="Genomic_DNA"/>
</dbReference>
<organism evidence="1 2">
    <name type="scientific">Nephila pilipes</name>
    <name type="common">Giant wood spider</name>
    <name type="synonym">Nephila maculata</name>
    <dbReference type="NCBI Taxonomy" id="299642"/>
    <lineage>
        <taxon>Eukaryota</taxon>
        <taxon>Metazoa</taxon>
        <taxon>Ecdysozoa</taxon>
        <taxon>Arthropoda</taxon>
        <taxon>Chelicerata</taxon>
        <taxon>Arachnida</taxon>
        <taxon>Araneae</taxon>
        <taxon>Araneomorphae</taxon>
        <taxon>Entelegynae</taxon>
        <taxon>Araneoidea</taxon>
        <taxon>Nephilidae</taxon>
        <taxon>Nephila</taxon>
    </lineage>
</organism>
<name>A0A8X6Q3N8_NEPPI</name>